<keyword evidence="3" id="KW-1185">Reference proteome</keyword>
<protein>
    <submittedName>
        <fullName evidence="2">Uncharacterized protein</fullName>
    </submittedName>
</protein>
<dbReference type="AlphaFoldDB" id="A0A8X7W9C8"/>
<dbReference type="EMBL" id="JAAMPC010000002">
    <property type="protein sequence ID" value="KAG2325307.1"/>
    <property type="molecule type" value="Genomic_DNA"/>
</dbReference>
<feature type="compositionally biased region" description="Polar residues" evidence="1">
    <location>
        <begin position="246"/>
        <end position="264"/>
    </location>
</feature>
<reference evidence="2 3" key="1">
    <citation type="submission" date="2020-02" db="EMBL/GenBank/DDBJ databases">
        <authorList>
            <person name="Ma Q."/>
            <person name="Huang Y."/>
            <person name="Song X."/>
            <person name="Pei D."/>
        </authorList>
    </citation>
    <scope>NUCLEOTIDE SEQUENCE [LARGE SCALE GENOMIC DNA]</scope>
    <source>
        <strain evidence="2">Sxm20200214</strain>
        <tissue evidence="2">Leaf</tissue>
    </source>
</reference>
<evidence type="ECO:0000256" key="1">
    <source>
        <dbReference type="SAM" id="MobiDB-lite"/>
    </source>
</evidence>
<dbReference type="Proteomes" id="UP000886595">
    <property type="component" value="Unassembled WGS sequence"/>
</dbReference>
<evidence type="ECO:0000313" key="2">
    <source>
        <dbReference type="EMBL" id="KAG2325307.1"/>
    </source>
</evidence>
<feature type="compositionally biased region" description="Basic and acidic residues" evidence="1">
    <location>
        <begin position="25"/>
        <end position="34"/>
    </location>
</feature>
<comment type="caution">
    <text evidence="2">The sequence shown here is derived from an EMBL/GenBank/DDBJ whole genome shotgun (WGS) entry which is preliminary data.</text>
</comment>
<gene>
    <name evidence="2" type="ORF">Bca52824_008035</name>
</gene>
<accession>A0A8X7W9C8</accession>
<organism evidence="2 3">
    <name type="scientific">Brassica carinata</name>
    <name type="common">Ethiopian mustard</name>
    <name type="synonym">Abyssinian cabbage</name>
    <dbReference type="NCBI Taxonomy" id="52824"/>
    <lineage>
        <taxon>Eukaryota</taxon>
        <taxon>Viridiplantae</taxon>
        <taxon>Streptophyta</taxon>
        <taxon>Embryophyta</taxon>
        <taxon>Tracheophyta</taxon>
        <taxon>Spermatophyta</taxon>
        <taxon>Magnoliopsida</taxon>
        <taxon>eudicotyledons</taxon>
        <taxon>Gunneridae</taxon>
        <taxon>Pentapetalae</taxon>
        <taxon>rosids</taxon>
        <taxon>malvids</taxon>
        <taxon>Brassicales</taxon>
        <taxon>Brassicaceae</taxon>
        <taxon>Brassiceae</taxon>
        <taxon>Brassica</taxon>
    </lineage>
</organism>
<name>A0A8X7W9C8_BRACI</name>
<sequence>MPLDRIRHDIRYHNNLRVMRSSHSHRSDKSNMENKAHYNPYKRVKASGLNNHFDLAKPTNQSDYKSASMWHEKHVLKINEAKATSSAAGAHAAGLSIKSQRSKNAVLICKEASAEKIDGPSFGKEANVTFRSHGIEKISDVHDALVIALINNEDHLFDDTMMDVNGNERMAMDEDNLLGKELGALKPTEDDNKFMAHVEETTAIVVFEKEAGDQELPKSTSKPSSVSRVLFPMNNLNHDAMPVRRASSQVRDSKISSTGDHLMG</sequence>
<feature type="region of interest" description="Disordered" evidence="1">
    <location>
        <begin position="237"/>
        <end position="264"/>
    </location>
</feature>
<evidence type="ECO:0000313" key="3">
    <source>
        <dbReference type="Proteomes" id="UP000886595"/>
    </source>
</evidence>
<proteinExistence type="predicted"/>
<feature type="region of interest" description="Disordered" evidence="1">
    <location>
        <begin position="15"/>
        <end position="34"/>
    </location>
</feature>